<comment type="caution">
    <text evidence="17">The sequence shown here is derived from an EMBL/GenBank/DDBJ whole genome shotgun (WGS) entry which is preliminary data.</text>
</comment>
<organism evidence="17 18">
    <name type="scientific">Halorubrum saccharovorum DSM 1137</name>
    <dbReference type="NCBI Taxonomy" id="1227484"/>
    <lineage>
        <taxon>Archaea</taxon>
        <taxon>Methanobacteriati</taxon>
        <taxon>Methanobacteriota</taxon>
        <taxon>Stenosarchaea group</taxon>
        <taxon>Halobacteria</taxon>
        <taxon>Halobacteriales</taxon>
        <taxon>Haloferacaceae</taxon>
        <taxon>Halorubrum</taxon>
    </lineage>
</organism>
<dbReference type="OrthoDB" id="203178at2157"/>
<comment type="catalytic activity">
    <reaction evidence="13">
        <text>ATP + H2O = ADP + phosphate + H(+)</text>
        <dbReference type="Rhea" id="RHEA:13065"/>
        <dbReference type="ChEBI" id="CHEBI:15377"/>
        <dbReference type="ChEBI" id="CHEBI:15378"/>
        <dbReference type="ChEBI" id="CHEBI:30616"/>
        <dbReference type="ChEBI" id="CHEBI:43474"/>
        <dbReference type="ChEBI" id="CHEBI:456216"/>
        <dbReference type="EC" id="5.6.2.4"/>
    </reaction>
</comment>
<keyword evidence="9" id="KW-0234">DNA repair</keyword>
<keyword evidence="10" id="KW-0413">Isomerase</keyword>
<keyword evidence="4 14" id="KW-0378">Hydrolase</keyword>
<evidence type="ECO:0000313" key="17">
    <source>
        <dbReference type="EMBL" id="ELZ41384.1"/>
    </source>
</evidence>
<dbReference type="STRING" id="1227484.C471_06193"/>
<name>M0E4S9_9EURY</name>
<evidence type="ECO:0000256" key="11">
    <source>
        <dbReference type="ARBA" id="ARBA00034617"/>
    </source>
</evidence>
<dbReference type="eggNOG" id="arCOG00802">
    <property type="taxonomic scope" value="Archaea"/>
</dbReference>
<proteinExistence type="predicted"/>
<dbReference type="EMBL" id="AOJE01000019">
    <property type="protein sequence ID" value="ELZ41384.1"/>
    <property type="molecule type" value="Genomic_DNA"/>
</dbReference>
<dbReference type="PROSITE" id="PS51217">
    <property type="entry name" value="UVRD_HELICASE_CTER"/>
    <property type="match status" value="1"/>
</dbReference>
<dbReference type="PROSITE" id="PS51198">
    <property type="entry name" value="UVRD_HELICASE_ATP_BIND"/>
    <property type="match status" value="1"/>
</dbReference>
<dbReference type="SUPFAM" id="SSF52540">
    <property type="entry name" value="P-loop containing nucleoside triphosphate hydrolases"/>
    <property type="match status" value="1"/>
</dbReference>
<keyword evidence="5 14" id="KW-0347">Helicase</keyword>
<keyword evidence="3" id="KW-0227">DNA damage</keyword>
<evidence type="ECO:0000256" key="8">
    <source>
        <dbReference type="ARBA" id="ARBA00023125"/>
    </source>
</evidence>
<evidence type="ECO:0000256" key="12">
    <source>
        <dbReference type="ARBA" id="ARBA00034808"/>
    </source>
</evidence>
<dbReference type="GO" id="GO:0003677">
    <property type="term" value="F:DNA binding"/>
    <property type="evidence" value="ECO:0007669"/>
    <property type="project" value="UniProtKB-KW"/>
</dbReference>
<keyword evidence="8" id="KW-0238">DNA-binding</keyword>
<evidence type="ECO:0000256" key="13">
    <source>
        <dbReference type="ARBA" id="ARBA00048988"/>
    </source>
</evidence>
<evidence type="ECO:0000256" key="3">
    <source>
        <dbReference type="ARBA" id="ARBA00022763"/>
    </source>
</evidence>
<keyword evidence="18" id="KW-1185">Reference proteome</keyword>
<dbReference type="PANTHER" id="PTHR11070">
    <property type="entry name" value="UVRD / RECB / PCRA DNA HELICASE FAMILY MEMBER"/>
    <property type="match status" value="1"/>
</dbReference>
<evidence type="ECO:0000256" key="5">
    <source>
        <dbReference type="ARBA" id="ARBA00022806"/>
    </source>
</evidence>
<dbReference type="GO" id="GO:0000725">
    <property type="term" value="P:recombinational repair"/>
    <property type="evidence" value="ECO:0007669"/>
    <property type="project" value="TreeGrafter"/>
</dbReference>
<dbReference type="Gene3D" id="1.10.486.10">
    <property type="entry name" value="PCRA, domain 4"/>
    <property type="match status" value="1"/>
</dbReference>
<sequence>MSNDTADEDIEPIVLKGAQRAIREAYFDHETGLFTLNCVPGSGKSVVAHHIAAEDILRRYVAGDPTPEQHVAVISFNRDEAAGIIPAVCDRLQTLVEHELVSAASEITDAELQYLLQRTRQAPYTGTVDSLLRGILQDIAHDAGFEDMPSVGNKALLKQVHQECYEKVCGSPAYEQRLRDFEAAYPDGEYDESVAEMLEAAVTFCRDQRLSTAQFQSELERTQDATYPNGNPERFDDIVQSVTRFVSGGDGAIEDRVRDAVDKSERDRLLDADRELYDAWCDRINDFCTVLSAYRTAYQERVREYSVVSHTDVAYLVDAYFDESGNRSQLSEPLQAIDDAQRDRVRRTYRSRIRSLIIDEAQDVSAIQHAALSHIVTSNSRVFACGDVRQGIYLWRHANPTWFDTATTTGRYLGVDWETRENRTATTTYRCVPDIAAGINAIADPMFTDPARGDIGDLDVTYPQLEAARDGNETPAVHVSSFAGVGQPGSETWATPDTGIGEANILATHIAKGLADGTFCDEDGDPQDITVLFRRGTRLPQYEAAFTAEGLRVYTAAEGLFECPAVNTVFDVCEWLEAPDSPERTKAFLTDSELRIDVDTGVFKSHSWNVDKVLDTTETDIPPTQRQVLCGLRRLRDRRDVFHRQPASVYVEEIIESLALRADANECVSDVDSAQRVANLDALVEILSEWEGETQYSPAELTELIEPFRESPDDGPTQPSTTGEAYDVKFQTVHQAKGDEDDVVVIADPGFNVWSRGPHTQRLVTQGSIAGLAPPMNTNIPEDITLPPFEGGLYEPPGGWDRDTGLRWATAHWSDTVCESTDRDELVNPDRLSTVAANERAEVWRLLYVAMTRARDHLVVPLPHSDVEADHLRDRWMDTIRDGLEFEERGTDSYTLGLNGSEPNTESIDVGVNDVDLFAQRNLPALPTANNGVSEIPPRRDDLEPWLPRFLNPSTMYPLTEDLNEHTIAHLLGEPLHTDAHDVPDDLPLSFDQVGPDGVGRCLHAVLTELVARGISEQSLRGMDSEVRSVFDDIVADTVPDVNPDENAGMYAFFEHVLAGFVNTELWEQIEDPRTTVSVEQPIDGLVKLNGVEFEIHGQTDFVIEYPDGERVLTDVKIALAEPTAETRQRYELQIAAYAYLTEQTEKTDAPVRGTIETLGVTTETTTSSWPPDIVQSRLQRLIKE</sequence>
<dbReference type="InterPro" id="IPR014016">
    <property type="entry name" value="UvrD-like_ATP-bd"/>
</dbReference>
<reference evidence="17 18" key="1">
    <citation type="journal article" date="2014" name="PLoS Genet.">
        <title>Phylogenetically driven sequencing of extremely halophilic archaea reveals strategies for static and dynamic osmo-response.</title>
        <authorList>
            <person name="Becker E.A."/>
            <person name="Seitzer P.M."/>
            <person name="Tritt A."/>
            <person name="Larsen D."/>
            <person name="Krusor M."/>
            <person name="Yao A.I."/>
            <person name="Wu D."/>
            <person name="Madern D."/>
            <person name="Eisen J.A."/>
            <person name="Darling A.E."/>
            <person name="Facciotti M.T."/>
        </authorList>
    </citation>
    <scope>NUCLEOTIDE SEQUENCE [LARGE SCALE GENOMIC DNA]</scope>
    <source>
        <strain evidence="17 18">DSM 1137</strain>
    </source>
</reference>
<evidence type="ECO:0000313" key="18">
    <source>
        <dbReference type="Proteomes" id="UP000011514"/>
    </source>
</evidence>
<gene>
    <name evidence="17" type="ORF">C471_06193</name>
</gene>
<keyword evidence="1" id="KW-0540">Nuclease</keyword>
<protein>
    <recommendedName>
        <fullName evidence="12">DNA 3'-5' helicase</fullName>
        <ecNumber evidence="12">5.6.2.4</ecNumber>
    </recommendedName>
</protein>
<evidence type="ECO:0000256" key="10">
    <source>
        <dbReference type="ARBA" id="ARBA00023235"/>
    </source>
</evidence>
<dbReference type="RefSeq" id="WP_004047189.1">
    <property type="nucleotide sequence ID" value="NZ_AOJE01000019.1"/>
</dbReference>
<dbReference type="GO" id="GO:0004527">
    <property type="term" value="F:exonuclease activity"/>
    <property type="evidence" value="ECO:0007669"/>
    <property type="project" value="UniProtKB-KW"/>
</dbReference>
<dbReference type="Pfam" id="PF00580">
    <property type="entry name" value="UvrD-helicase"/>
    <property type="match status" value="1"/>
</dbReference>
<accession>M0E4S9</accession>
<dbReference type="GO" id="GO:0043138">
    <property type="term" value="F:3'-5' DNA helicase activity"/>
    <property type="evidence" value="ECO:0007669"/>
    <property type="project" value="UniProtKB-EC"/>
</dbReference>
<dbReference type="PANTHER" id="PTHR11070:SF2">
    <property type="entry name" value="ATP-DEPENDENT DNA HELICASE SRS2"/>
    <property type="match status" value="1"/>
</dbReference>
<evidence type="ECO:0000256" key="7">
    <source>
        <dbReference type="ARBA" id="ARBA00022840"/>
    </source>
</evidence>
<dbReference type="Pfam" id="PF13361">
    <property type="entry name" value="UvrD_C"/>
    <property type="match status" value="1"/>
</dbReference>
<dbReference type="AlphaFoldDB" id="M0E4S9"/>
<feature type="domain" description="UvrD-like helicase ATP-binding" evidence="15">
    <location>
        <begin position="17"/>
        <end position="432"/>
    </location>
</feature>
<keyword evidence="7 14" id="KW-0067">ATP-binding</keyword>
<dbReference type="InterPro" id="IPR027417">
    <property type="entry name" value="P-loop_NTPase"/>
</dbReference>
<evidence type="ECO:0000256" key="1">
    <source>
        <dbReference type="ARBA" id="ARBA00022722"/>
    </source>
</evidence>
<comment type="catalytic activity">
    <reaction evidence="11">
        <text>Couples ATP hydrolysis with the unwinding of duplex DNA by translocating in the 3'-5' direction.</text>
        <dbReference type="EC" id="5.6.2.4"/>
    </reaction>
</comment>
<feature type="domain" description="UvrD-like helicase C-terminal" evidence="16">
    <location>
        <begin position="445"/>
        <end position="738"/>
    </location>
</feature>
<dbReference type="Proteomes" id="UP000011514">
    <property type="component" value="Unassembled WGS sequence"/>
</dbReference>
<dbReference type="InterPro" id="IPR014017">
    <property type="entry name" value="DNA_helicase_UvrD-like_C"/>
</dbReference>
<keyword evidence="2 14" id="KW-0547">Nucleotide-binding</keyword>
<dbReference type="InterPro" id="IPR011604">
    <property type="entry name" value="PDDEXK-like_dom_sf"/>
</dbReference>
<dbReference type="Pfam" id="PF12705">
    <property type="entry name" value="PDDEXK_1"/>
    <property type="match status" value="1"/>
</dbReference>
<evidence type="ECO:0000259" key="16">
    <source>
        <dbReference type="PROSITE" id="PS51217"/>
    </source>
</evidence>
<dbReference type="InterPro" id="IPR038726">
    <property type="entry name" value="PDDEXK_AddAB-type"/>
</dbReference>
<dbReference type="EC" id="5.6.2.4" evidence="12"/>
<dbReference type="PATRIC" id="fig|1227484.4.peg.1268"/>
<feature type="binding site" evidence="14">
    <location>
        <begin position="38"/>
        <end position="45"/>
    </location>
    <ligand>
        <name>ATP</name>
        <dbReference type="ChEBI" id="CHEBI:30616"/>
    </ligand>
</feature>
<dbReference type="Gene3D" id="3.90.320.10">
    <property type="match status" value="1"/>
</dbReference>
<dbReference type="InterPro" id="IPR000212">
    <property type="entry name" value="DNA_helicase_UvrD/REP"/>
</dbReference>
<dbReference type="GO" id="GO:0005524">
    <property type="term" value="F:ATP binding"/>
    <property type="evidence" value="ECO:0007669"/>
    <property type="project" value="UniProtKB-UniRule"/>
</dbReference>
<evidence type="ECO:0000259" key="15">
    <source>
        <dbReference type="PROSITE" id="PS51198"/>
    </source>
</evidence>
<evidence type="ECO:0000256" key="9">
    <source>
        <dbReference type="ARBA" id="ARBA00023204"/>
    </source>
</evidence>
<evidence type="ECO:0000256" key="4">
    <source>
        <dbReference type="ARBA" id="ARBA00022801"/>
    </source>
</evidence>
<keyword evidence="6 17" id="KW-0269">Exonuclease</keyword>
<evidence type="ECO:0000256" key="2">
    <source>
        <dbReference type="ARBA" id="ARBA00022741"/>
    </source>
</evidence>
<dbReference type="Gene3D" id="3.40.50.300">
    <property type="entry name" value="P-loop containing nucleotide triphosphate hydrolases"/>
    <property type="match status" value="3"/>
</dbReference>
<evidence type="ECO:0000256" key="6">
    <source>
        <dbReference type="ARBA" id="ARBA00022839"/>
    </source>
</evidence>
<evidence type="ECO:0000256" key="14">
    <source>
        <dbReference type="PROSITE-ProRule" id="PRU00560"/>
    </source>
</evidence>